<sequence>MGQNVFVHSIRYLIVISSLISFTLVSANTTSFSLTVICMVEGSNGNITQEELQGKNTAYFKRLAYSTTERNSLFSAAALGSIISGLAITSLIGRFGLRNVLSAYGFLSGLTALALPLAAATGFIPMFIIRMLQGSAGPAQYVMIGTVARDWAPRKSIGSYLIVELQKLGIKPLSEKLVTITTDTTEEETSKNQSIPYKSIIGDCVVWLVLLTYWSDEIGFEMLGQFGPTYLNRVLGIDIRTTGIISATTYLLSVGVKISQQFSHVLMAWNSMISSITILLLPLFVTLIAPYNLIHEWSRIYIIIGIFQLIMMTFFFIFCDTKPRDWTITSNNITTNSSEEEEETSE</sequence>
<name>A0A915NLE0_9BILA</name>
<keyword evidence="1" id="KW-0812">Transmembrane</keyword>
<feature type="transmembrane region" description="Helical" evidence="1">
    <location>
        <begin position="12"/>
        <end position="40"/>
    </location>
</feature>
<feature type="transmembrane region" description="Helical" evidence="1">
    <location>
        <begin position="72"/>
        <end position="92"/>
    </location>
</feature>
<keyword evidence="1" id="KW-0472">Membrane</keyword>
<feature type="transmembrane region" description="Helical" evidence="1">
    <location>
        <begin position="268"/>
        <end position="294"/>
    </location>
</feature>
<protein>
    <submittedName>
        <fullName evidence="3">MFS domain-containing protein</fullName>
    </submittedName>
</protein>
<dbReference type="InterPro" id="IPR011701">
    <property type="entry name" value="MFS"/>
</dbReference>
<keyword evidence="2" id="KW-1185">Reference proteome</keyword>
<dbReference type="Gene3D" id="1.20.1250.20">
    <property type="entry name" value="MFS general substrate transporter like domains"/>
    <property type="match status" value="1"/>
</dbReference>
<dbReference type="Proteomes" id="UP000887560">
    <property type="component" value="Unplaced"/>
</dbReference>
<evidence type="ECO:0000313" key="3">
    <source>
        <dbReference type="WBParaSite" id="scf7180000419818.g4379"/>
    </source>
</evidence>
<feature type="transmembrane region" description="Helical" evidence="1">
    <location>
        <begin position="104"/>
        <end position="129"/>
    </location>
</feature>
<keyword evidence="1" id="KW-1133">Transmembrane helix</keyword>
<dbReference type="GO" id="GO:0022857">
    <property type="term" value="F:transmembrane transporter activity"/>
    <property type="evidence" value="ECO:0007669"/>
    <property type="project" value="InterPro"/>
</dbReference>
<reference evidence="3" key="1">
    <citation type="submission" date="2022-11" db="UniProtKB">
        <authorList>
            <consortium name="WormBaseParasite"/>
        </authorList>
    </citation>
    <scope>IDENTIFICATION</scope>
</reference>
<dbReference type="AlphaFoldDB" id="A0A915NLE0"/>
<organism evidence="2 3">
    <name type="scientific">Meloidogyne floridensis</name>
    <dbReference type="NCBI Taxonomy" id="298350"/>
    <lineage>
        <taxon>Eukaryota</taxon>
        <taxon>Metazoa</taxon>
        <taxon>Ecdysozoa</taxon>
        <taxon>Nematoda</taxon>
        <taxon>Chromadorea</taxon>
        <taxon>Rhabditida</taxon>
        <taxon>Tylenchina</taxon>
        <taxon>Tylenchomorpha</taxon>
        <taxon>Tylenchoidea</taxon>
        <taxon>Meloidogynidae</taxon>
        <taxon>Meloidogyninae</taxon>
        <taxon>Meloidogyne</taxon>
    </lineage>
</organism>
<dbReference type="GO" id="GO:0016020">
    <property type="term" value="C:membrane"/>
    <property type="evidence" value="ECO:0007669"/>
    <property type="project" value="TreeGrafter"/>
</dbReference>
<dbReference type="PANTHER" id="PTHR45757">
    <property type="entry name" value="PROTEIN CBG23364-RELATED"/>
    <property type="match status" value="1"/>
</dbReference>
<evidence type="ECO:0000256" key="1">
    <source>
        <dbReference type="SAM" id="Phobius"/>
    </source>
</evidence>
<proteinExistence type="predicted"/>
<dbReference type="SUPFAM" id="SSF103473">
    <property type="entry name" value="MFS general substrate transporter"/>
    <property type="match status" value="1"/>
</dbReference>
<dbReference type="InterPro" id="IPR036259">
    <property type="entry name" value="MFS_trans_sf"/>
</dbReference>
<dbReference type="WBParaSite" id="scf7180000419818.g4379">
    <property type="protein sequence ID" value="scf7180000419818.g4379"/>
    <property type="gene ID" value="scf7180000419818.g4379"/>
</dbReference>
<dbReference type="PANTHER" id="PTHR45757:SF11">
    <property type="entry name" value="MAJOR FACILITATOR SUPERFAMILY (MFS) PROFILE DOMAIN-CONTAINING PROTEIN"/>
    <property type="match status" value="1"/>
</dbReference>
<accession>A0A915NLE0</accession>
<feature type="transmembrane region" description="Helical" evidence="1">
    <location>
        <begin position="300"/>
        <end position="319"/>
    </location>
</feature>
<dbReference type="Pfam" id="PF07690">
    <property type="entry name" value="MFS_1"/>
    <property type="match status" value="1"/>
</dbReference>
<evidence type="ECO:0000313" key="2">
    <source>
        <dbReference type="Proteomes" id="UP000887560"/>
    </source>
</evidence>